<dbReference type="EMBL" id="FODO01000027">
    <property type="protein sequence ID" value="SEO93858.1"/>
    <property type="molecule type" value="Genomic_DNA"/>
</dbReference>
<gene>
    <name evidence="1" type="ORF">SAMN05216333_12716</name>
</gene>
<organism evidence="1 2">
    <name type="scientific">Nitrosomonas oligotropha</name>
    <dbReference type="NCBI Taxonomy" id="42354"/>
    <lineage>
        <taxon>Bacteria</taxon>
        <taxon>Pseudomonadati</taxon>
        <taxon>Pseudomonadota</taxon>
        <taxon>Betaproteobacteria</taxon>
        <taxon>Nitrosomonadales</taxon>
        <taxon>Nitrosomonadaceae</taxon>
        <taxon>Nitrosomonas</taxon>
    </lineage>
</organism>
<dbReference type="PANTHER" id="PTHR12558">
    <property type="entry name" value="CELL DIVISION CYCLE 16,23,27"/>
    <property type="match status" value="1"/>
</dbReference>
<dbReference type="STRING" id="42354.SAMN05216333_12716"/>
<name>A0A1H8TTV9_9PROT</name>
<evidence type="ECO:0000313" key="2">
    <source>
        <dbReference type="Proteomes" id="UP000198814"/>
    </source>
</evidence>
<dbReference type="Pfam" id="PF13181">
    <property type="entry name" value="TPR_8"/>
    <property type="match status" value="1"/>
</dbReference>
<evidence type="ECO:0000313" key="1">
    <source>
        <dbReference type="EMBL" id="SEO93858.1"/>
    </source>
</evidence>
<dbReference type="InterPro" id="IPR019734">
    <property type="entry name" value="TPR_rpt"/>
</dbReference>
<reference evidence="2" key="1">
    <citation type="submission" date="2016-10" db="EMBL/GenBank/DDBJ databases">
        <authorList>
            <person name="Varghese N."/>
            <person name="Submissions S."/>
        </authorList>
    </citation>
    <scope>NUCLEOTIDE SEQUENCE [LARGE SCALE GENOMIC DNA]</scope>
    <source>
        <strain evidence="2">Nm76</strain>
    </source>
</reference>
<dbReference type="Gene3D" id="1.25.40.10">
    <property type="entry name" value="Tetratricopeptide repeat domain"/>
    <property type="match status" value="2"/>
</dbReference>
<dbReference type="PROSITE" id="PS51257">
    <property type="entry name" value="PROKAR_LIPOPROTEIN"/>
    <property type="match status" value="1"/>
</dbReference>
<proteinExistence type="predicted"/>
<dbReference type="Proteomes" id="UP000198814">
    <property type="component" value="Unassembled WGS sequence"/>
</dbReference>
<sequence length="395" mass="44776">MSAMNNRSNWPLHFLVYAAIVLGCYVHSVQAAENKNKVQSADFIELAAVMLKDGHHDRALLALQSVDLGNKKTDLARFYTLQGLAYLGLNDLEAAKDSLQQAVKNGQQDPSIFIYLAQVYFGIKDYKKTIEAIGKAGNLVNKDAALISIKAESYWHLKETEAAIHALNDGQRAFPADLRFLKRKVFYFVELGLYQEAVKLGRDYLKRSNASAADYIAFGNALRLSREYQEAINILEIARLQFPQDEMTAKLLAHTYLDQGKLNSAAFILEQAALLNPQLQAEAAEVYRRAGRFHKALTLNESISDQKVKFKQRLSILLALKQFERAANMESSLYRTGLLEDQDVRYALAYALFSSRRFADANKHLDHLKNAELFRKGTELRRLMEICKTEPWQCT</sequence>
<protein>
    <submittedName>
        <fullName evidence="1">Tetratricopeptide repeat-containing protein</fullName>
    </submittedName>
</protein>
<dbReference type="SUPFAM" id="SSF48452">
    <property type="entry name" value="TPR-like"/>
    <property type="match status" value="2"/>
</dbReference>
<dbReference type="SMART" id="SM00028">
    <property type="entry name" value="TPR"/>
    <property type="match status" value="5"/>
</dbReference>
<dbReference type="PANTHER" id="PTHR12558:SF13">
    <property type="entry name" value="CELL DIVISION CYCLE PROTEIN 27 HOMOLOG"/>
    <property type="match status" value="1"/>
</dbReference>
<keyword evidence="2" id="KW-1185">Reference proteome</keyword>
<dbReference type="Pfam" id="PF12895">
    <property type="entry name" value="ANAPC3"/>
    <property type="match status" value="1"/>
</dbReference>
<dbReference type="AlphaFoldDB" id="A0A1H8TTV9"/>
<accession>A0A1H8TTV9</accession>
<dbReference type="InterPro" id="IPR011990">
    <property type="entry name" value="TPR-like_helical_dom_sf"/>
</dbReference>